<evidence type="ECO:0000256" key="3">
    <source>
        <dbReference type="ARBA" id="ARBA00023210"/>
    </source>
</evidence>
<keyword evidence="5 6" id="KW-0131">Cell cycle</keyword>
<dbReference type="GO" id="GO:0000917">
    <property type="term" value="P:division septum assembly"/>
    <property type="evidence" value="ECO:0007669"/>
    <property type="project" value="UniProtKB-KW"/>
</dbReference>
<dbReference type="InterPro" id="IPR047696">
    <property type="entry name" value="SulA_enterobact"/>
</dbReference>
<keyword evidence="4 6" id="KW-0742">SOS response</keyword>
<proteinExistence type="evidence at transcript level"/>
<dbReference type="InterPro" id="IPR004596">
    <property type="entry name" value="Cell_div_suppressor_SulA"/>
</dbReference>
<dbReference type="PIRSF" id="PIRSF003093">
    <property type="entry name" value="SulA"/>
    <property type="match status" value="1"/>
</dbReference>
<dbReference type="Proteomes" id="UP001061282">
    <property type="component" value="Unassembled WGS sequence"/>
</dbReference>
<comment type="caution">
    <text evidence="8">The sequence shown here is derived from an EMBL/GenBank/DDBJ whole genome shotgun (WGS) entry which is preliminary data.</text>
</comment>
<dbReference type="AlphaFoldDB" id="A0A9J6QEM5"/>
<evidence type="ECO:0000256" key="5">
    <source>
        <dbReference type="ARBA" id="ARBA00023306"/>
    </source>
</evidence>
<dbReference type="PANTHER" id="PTHR35369:SF4">
    <property type="entry name" value="CELL DIVISION INHIBITOR SULA"/>
    <property type="match status" value="1"/>
</dbReference>
<evidence type="ECO:0000256" key="6">
    <source>
        <dbReference type="HAMAP-Rule" id="MF_01179"/>
    </source>
</evidence>
<evidence type="ECO:0000313" key="9">
    <source>
        <dbReference type="Proteomes" id="UP001061282"/>
    </source>
</evidence>
<gene>
    <name evidence="6 8" type="primary">sulA</name>
    <name evidence="8" type="ORF">M8013_19660</name>
</gene>
<dbReference type="RefSeq" id="WP_271269460.1">
    <property type="nucleotide sequence ID" value="NZ_JAMGZJ010000078.1"/>
</dbReference>
<feature type="region of interest" description="FtsZ binding" evidence="6">
    <location>
        <begin position="106"/>
        <end position="112"/>
    </location>
</feature>
<protein>
    <recommendedName>
        <fullName evidence="6">Cell division inhibitor SulA</fullName>
    </recommendedName>
</protein>
<feature type="region of interest" description="Disordered" evidence="7">
    <location>
        <begin position="1"/>
        <end position="26"/>
    </location>
</feature>
<keyword evidence="2 6" id="KW-0227">DNA damage</keyword>
<dbReference type="GO" id="GO:0006281">
    <property type="term" value="P:DNA repair"/>
    <property type="evidence" value="ECO:0007669"/>
    <property type="project" value="TreeGrafter"/>
</dbReference>
<feature type="region of interest" description="Lon protease binding" evidence="6">
    <location>
        <begin position="162"/>
        <end position="169"/>
    </location>
</feature>
<comment type="similarity">
    <text evidence="6">Belongs to the SulA family.</text>
</comment>
<dbReference type="EMBL" id="JAMGZJ010000078">
    <property type="protein sequence ID" value="MCU6670951.1"/>
    <property type="molecule type" value="Genomic_DNA"/>
</dbReference>
<organism evidence="8 9">
    <name type="scientific">Silvania confinis</name>
    <dbReference type="NCBI Taxonomy" id="2926470"/>
    <lineage>
        <taxon>Bacteria</taxon>
        <taxon>Pseudomonadati</taxon>
        <taxon>Pseudomonadota</taxon>
        <taxon>Gammaproteobacteria</taxon>
        <taxon>Enterobacterales</taxon>
        <taxon>Enterobacteriaceae</taxon>
        <taxon>Silvania</taxon>
    </lineage>
</organism>
<comment type="PTM">
    <text evidence="6">Is rapidly cleaved and degraded by the Lon protease once DNA damage is repaired.</text>
</comment>
<dbReference type="SUPFAM" id="SSF52540">
    <property type="entry name" value="P-loop containing nucleoside triphosphate hydrolases"/>
    <property type="match status" value="1"/>
</dbReference>
<comment type="subunit">
    <text evidence="6">Interacts with FtsZ.</text>
</comment>
<dbReference type="GO" id="GO:0009432">
    <property type="term" value="P:SOS response"/>
    <property type="evidence" value="ECO:0007669"/>
    <property type="project" value="UniProtKB-UniRule"/>
</dbReference>
<sequence>MFTSGYANRSTSFASSTGNSTLNSTAPVSTGLISEVLYREDQPMMTQLLLLPLLQQLGQQSRWQLWLTPQQKLSRQWVLSAGLPLTKVMQISQMAPCHTVESMVRALRTGNYSVVIGWCTEELTETEQHCLAEAAEEGNALGFIMRPVRVDSQGYGHLSGLKIHSNLYH</sequence>
<dbReference type="GO" id="GO:0051782">
    <property type="term" value="P:negative regulation of cell division"/>
    <property type="evidence" value="ECO:0007669"/>
    <property type="project" value="UniProtKB-UniRule"/>
</dbReference>
<dbReference type="PANTHER" id="PTHR35369">
    <property type="entry name" value="BLR3025 PROTEIN-RELATED"/>
    <property type="match status" value="1"/>
</dbReference>
<dbReference type="Gene3D" id="3.40.50.300">
    <property type="entry name" value="P-loop containing nucleotide triphosphate hydrolases"/>
    <property type="match status" value="1"/>
</dbReference>
<dbReference type="FunFam" id="3.40.50.300:FF:000417">
    <property type="entry name" value="Cell division inhibitor SulA"/>
    <property type="match status" value="1"/>
</dbReference>
<reference evidence="8" key="1">
    <citation type="submission" date="2022-05" db="EMBL/GenBank/DDBJ databases">
        <title>Description of a novel species of Leclercia; Leclercia tamurae and the Proposal for a Novel Genus Silvania gen. nov. Containing Two Novel Species Silvania hatchlandensis sp. nov. and Silvania confinis sp. nov. Isolated from the Rhizosphere of Oak.</title>
        <authorList>
            <person name="Maddock D.W."/>
            <person name="Brady C.L."/>
            <person name="Denman S."/>
            <person name="Arnold D."/>
        </authorList>
    </citation>
    <scope>NUCLEOTIDE SEQUENCE</scope>
    <source>
        <strain evidence="8">H4N4</strain>
    </source>
</reference>
<dbReference type="HAMAP" id="MF_01179">
    <property type="entry name" value="SulA"/>
    <property type="match status" value="1"/>
</dbReference>
<evidence type="ECO:0000256" key="7">
    <source>
        <dbReference type="SAM" id="MobiDB-lite"/>
    </source>
</evidence>
<dbReference type="InterPro" id="IPR027417">
    <property type="entry name" value="P-loop_NTPase"/>
</dbReference>
<feature type="site" description="Essential for degradation by Lon protease" evidence="6">
    <location>
        <position position="169"/>
    </location>
</feature>
<evidence type="ECO:0000313" key="8">
    <source>
        <dbReference type="EMBL" id="MCU6670951.1"/>
    </source>
</evidence>
<dbReference type="NCBIfam" id="NF007892">
    <property type="entry name" value="PRK10595.1"/>
    <property type="match status" value="1"/>
</dbReference>
<evidence type="ECO:0000256" key="2">
    <source>
        <dbReference type="ARBA" id="ARBA00022763"/>
    </source>
</evidence>
<keyword evidence="1 6" id="KW-0132">Cell division</keyword>
<evidence type="ECO:0000256" key="1">
    <source>
        <dbReference type="ARBA" id="ARBA00022618"/>
    </source>
</evidence>
<dbReference type="NCBIfam" id="TIGR00623">
    <property type="entry name" value="SOS_SulA_coli"/>
    <property type="match status" value="1"/>
</dbReference>
<dbReference type="Pfam" id="PF03846">
    <property type="entry name" value="SulA"/>
    <property type="match status" value="1"/>
</dbReference>
<comment type="induction">
    <text evidence="6">By DNA damage, as part of the SOS response.</text>
</comment>
<accession>A0A9J6QEM5</accession>
<comment type="function">
    <text evidence="6">Component of the SOS system and an inhibitor of cell division. Accumulation of SulA causes rapid cessation of cell division and the appearance of long, non-septate filaments. In the presence of GTP, binds a polymerization-competent form of FtsZ in a 1:1 ratio, thus inhibiting FtsZ polymerization and therefore preventing it from participating in the assembly of the Z ring. This mechanism prevents the premature segregation of damaged DNA to daughter cells during cell division.</text>
</comment>
<name>A0A9J6QEM5_9ENTR</name>
<keyword evidence="3 6" id="KW-0717">Septation</keyword>
<keyword evidence="9" id="KW-1185">Reference proteome</keyword>
<dbReference type="InterPro" id="IPR050356">
    <property type="entry name" value="SulA_CellDiv_inhibitor"/>
</dbReference>
<evidence type="ECO:0000256" key="4">
    <source>
        <dbReference type="ARBA" id="ARBA00023236"/>
    </source>
</evidence>